<gene>
    <name evidence="1" type="ORF">BJP34_04690</name>
</gene>
<dbReference type="RefSeq" id="WP_070391349.1">
    <property type="nucleotide sequence ID" value="NZ_CP017599.1"/>
</dbReference>
<dbReference type="Proteomes" id="UP000177870">
    <property type="component" value="Chromosome"/>
</dbReference>
<sequence>MCWLLDLGSWKKSIRESPSHFFVDVRVETSMINNSCSVLDSQTNLQPMATTGDLDITNGPINIDFDDQRP</sequence>
<evidence type="ECO:0000313" key="2">
    <source>
        <dbReference type="Proteomes" id="UP000177870"/>
    </source>
</evidence>
<name>A0A1D8TMN8_9CYAN</name>
<protein>
    <submittedName>
        <fullName evidence="1">Uncharacterized protein</fullName>
    </submittedName>
</protein>
<accession>A0A1D8TMN8</accession>
<dbReference type="EMBL" id="CP017599">
    <property type="protein sequence ID" value="AOW98842.1"/>
    <property type="molecule type" value="Genomic_DNA"/>
</dbReference>
<evidence type="ECO:0000313" key="1">
    <source>
        <dbReference type="EMBL" id="AOW98842.1"/>
    </source>
</evidence>
<reference evidence="2" key="1">
    <citation type="submission" date="2016-10" db="EMBL/GenBank/DDBJ databases">
        <title>Comparative genomics uncovers the prolific and rare metabolic potential of the cyanobacterial genus Moorea.</title>
        <authorList>
            <person name="Leao T."/>
            <person name="Castelao G."/>
            <person name="Korobeynikov A."/>
            <person name="Monroe E.A."/>
            <person name="Podell S."/>
            <person name="Glukhov E."/>
            <person name="Allen E."/>
            <person name="Gerwick W.H."/>
            <person name="Gerwick L."/>
        </authorList>
    </citation>
    <scope>NUCLEOTIDE SEQUENCE [LARGE SCALE GENOMIC DNA]</scope>
    <source>
        <strain evidence="2">PAL-8-15-08-1</strain>
    </source>
</reference>
<proteinExistence type="predicted"/>
<dbReference type="KEGG" id="mpro:BJP34_04690"/>
<dbReference type="STRING" id="1458985.BJP34_04690"/>
<organism evidence="1 2">
    <name type="scientific">Moorena producens PAL-8-15-08-1</name>
    <dbReference type="NCBI Taxonomy" id="1458985"/>
    <lineage>
        <taxon>Bacteria</taxon>
        <taxon>Bacillati</taxon>
        <taxon>Cyanobacteriota</taxon>
        <taxon>Cyanophyceae</taxon>
        <taxon>Coleofasciculales</taxon>
        <taxon>Coleofasciculaceae</taxon>
        <taxon>Moorena</taxon>
    </lineage>
</organism>
<dbReference type="AlphaFoldDB" id="A0A1D8TMN8"/>